<dbReference type="PANTHER" id="PTHR42085:SF1">
    <property type="entry name" value="F-BOX DOMAIN-CONTAINING PROTEIN"/>
    <property type="match status" value="1"/>
</dbReference>
<dbReference type="EMBL" id="ML978258">
    <property type="protein sequence ID" value="KAF2025737.1"/>
    <property type="molecule type" value="Genomic_DNA"/>
</dbReference>
<organism evidence="2 3">
    <name type="scientific">Setomelanomma holmii</name>
    <dbReference type="NCBI Taxonomy" id="210430"/>
    <lineage>
        <taxon>Eukaryota</taxon>
        <taxon>Fungi</taxon>
        <taxon>Dikarya</taxon>
        <taxon>Ascomycota</taxon>
        <taxon>Pezizomycotina</taxon>
        <taxon>Dothideomycetes</taxon>
        <taxon>Pleosporomycetidae</taxon>
        <taxon>Pleosporales</taxon>
        <taxon>Pleosporineae</taxon>
        <taxon>Phaeosphaeriaceae</taxon>
        <taxon>Setomelanomma</taxon>
    </lineage>
</organism>
<keyword evidence="1" id="KW-0812">Transmembrane</keyword>
<protein>
    <submittedName>
        <fullName evidence="2">Uncharacterized protein</fullName>
    </submittedName>
</protein>
<dbReference type="Proteomes" id="UP000799777">
    <property type="component" value="Unassembled WGS sequence"/>
</dbReference>
<gene>
    <name evidence="2" type="ORF">EK21DRAFT_103724</name>
</gene>
<dbReference type="OrthoDB" id="62952at2759"/>
<dbReference type="AlphaFoldDB" id="A0A9P4H190"/>
<comment type="caution">
    <text evidence="2">The sequence shown here is derived from an EMBL/GenBank/DDBJ whole genome shotgun (WGS) entry which is preliminary data.</text>
</comment>
<proteinExistence type="predicted"/>
<name>A0A9P4H190_9PLEO</name>
<keyword evidence="1" id="KW-1133">Transmembrane helix</keyword>
<reference evidence="2" key="1">
    <citation type="journal article" date="2020" name="Stud. Mycol.">
        <title>101 Dothideomycetes genomes: a test case for predicting lifestyles and emergence of pathogens.</title>
        <authorList>
            <person name="Haridas S."/>
            <person name="Albert R."/>
            <person name="Binder M."/>
            <person name="Bloem J."/>
            <person name="Labutti K."/>
            <person name="Salamov A."/>
            <person name="Andreopoulos B."/>
            <person name="Baker S."/>
            <person name="Barry K."/>
            <person name="Bills G."/>
            <person name="Bluhm B."/>
            <person name="Cannon C."/>
            <person name="Castanera R."/>
            <person name="Culley D."/>
            <person name="Daum C."/>
            <person name="Ezra D."/>
            <person name="Gonzalez J."/>
            <person name="Henrissat B."/>
            <person name="Kuo A."/>
            <person name="Liang C."/>
            <person name="Lipzen A."/>
            <person name="Lutzoni F."/>
            <person name="Magnuson J."/>
            <person name="Mondo S."/>
            <person name="Nolan M."/>
            <person name="Ohm R."/>
            <person name="Pangilinan J."/>
            <person name="Park H.-J."/>
            <person name="Ramirez L."/>
            <person name="Alfaro M."/>
            <person name="Sun H."/>
            <person name="Tritt A."/>
            <person name="Yoshinaga Y."/>
            <person name="Zwiers L.-H."/>
            <person name="Turgeon B."/>
            <person name="Goodwin S."/>
            <person name="Spatafora J."/>
            <person name="Crous P."/>
            <person name="Grigoriev I."/>
        </authorList>
    </citation>
    <scope>NUCLEOTIDE SEQUENCE</scope>
    <source>
        <strain evidence="2">CBS 110217</strain>
    </source>
</reference>
<dbReference type="InterPro" id="IPR038883">
    <property type="entry name" value="AN11006-like"/>
</dbReference>
<dbReference type="PANTHER" id="PTHR42085">
    <property type="entry name" value="F-BOX DOMAIN-CONTAINING PROTEIN"/>
    <property type="match status" value="1"/>
</dbReference>
<evidence type="ECO:0000313" key="2">
    <source>
        <dbReference type="EMBL" id="KAF2025737.1"/>
    </source>
</evidence>
<keyword evidence="3" id="KW-1185">Reference proteome</keyword>
<feature type="transmembrane region" description="Helical" evidence="1">
    <location>
        <begin position="12"/>
        <end position="32"/>
    </location>
</feature>
<sequence>MSYFKVLSSRGTSGLLITLVALIIPTLFLWSYKSYRKMQDDNKKPFPFMRLPQELRDMVYDYLVEDPAYPPLPTCTKHTSALDWMLPNRWPYTFTSTEQSKSSNWILLANKQVYREYMDLLCKRGTFRLTVSPQNYQFPHVPSTSSTPPTESIWKISPSTLKSLRSCDLKLITTSSMLGVTDPRNMTSTDWTLARHIRQDLTALTSVSNLTLEAKAIGDPLWNPLWIWYHACQSFKSMGTPLADTVPAGPKLNRITFSLDTWSPGENYLERDKNNKGSWTWYCMQGHNVGLDGSIDTTVREFCGKLYQDCKACRPELESEDWESGEE</sequence>
<evidence type="ECO:0000313" key="3">
    <source>
        <dbReference type="Proteomes" id="UP000799777"/>
    </source>
</evidence>
<accession>A0A9P4H190</accession>
<keyword evidence="1" id="KW-0472">Membrane</keyword>
<evidence type="ECO:0000256" key="1">
    <source>
        <dbReference type="SAM" id="Phobius"/>
    </source>
</evidence>